<dbReference type="Proteomes" id="UP000289738">
    <property type="component" value="Chromosome B06"/>
</dbReference>
<proteinExistence type="predicted"/>
<organism evidence="1 2">
    <name type="scientific">Arachis hypogaea</name>
    <name type="common">Peanut</name>
    <dbReference type="NCBI Taxonomy" id="3818"/>
    <lineage>
        <taxon>Eukaryota</taxon>
        <taxon>Viridiplantae</taxon>
        <taxon>Streptophyta</taxon>
        <taxon>Embryophyta</taxon>
        <taxon>Tracheophyta</taxon>
        <taxon>Spermatophyta</taxon>
        <taxon>Magnoliopsida</taxon>
        <taxon>eudicotyledons</taxon>
        <taxon>Gunneridae</taxon>
        <taxon>Pentapetalae</taxon>
        <taxon>rosids</taxon>
        <taxon>fabids</taxon>
        <taxon>Fabales</taxon>
        <taxon>Fabaceae</taxon>
        <taxon>Papilionoideae</taxon>
        <taxon>50 kb inversion clade</taxon>
        <taxon>dalbergioids sensu lato</taxon>
        <taxon>Dalbergieae</taxon>
        <taxon>Pterocarpus clade</taxon>
        <taxon>Arachis</taxon>
    </lineage>
</organism>
<dbReference type="EMBL" id="SDMP01000016">
    <property type="protein sequence ID" value="RYR03686.1"/>
    <property type="molecule type" value="Genomic_DNA"/>
</dbReference>
<name>A0A444YNY7_ARAHY</name>
<protein>
    <submittedName>
        <fullName evidence="1">Uncharacterized protein</fullName>
    </submittedName>
</protein>
<evidence type="ECO:0000313" key="2">
    <source>
        <dbReference type="Proteomes" id="UP000289738"/>
    </source>
</evidence>
<accession>A0A444YNY7</accession>
<keyword evidence="2" id="KW-1185">Reference proteome</keyword>
<dbReference type="AlphaFoldDB" id="A0A444YNY7"/>
<reference evidence="1 2" key="1">
    <citation type="submission" date="2019-01" db="EMBL/GenBank/DDBJ databases">
        <title>Sequencing of cultivated peanut Arachis hypogaea provides insights into genome evolution and oil improvement.</title>
        <authorList>
            <person name="Chen X."/>
        </authorList>
    </citation>
    <scope>NUCLEOTIDE SEQUENCE [LARGE SCALE GENOMIC DNA]</scope>
    <source>
        <strain evidence="2">cv. Fuhuasheng</strain>
        <tissue evidence="1">Leaves</tissue>
    </source>
</reference>
<comment type="caution">
    <text evidence="1">The sequence shown here is derived from an EMBL/GenBank/DDBJ whole genome shotgun (WGS) entry which is preliminary data.</text>
</comment>
<sequence>MPSASLPSSYSRRCEGSAITVAAVRERENGTDKNEELGLPLSPPLLRASHRAELLPPSVLPSGHRELRAAMKSVKNEVSKTKRSYSEDLKYFGAKLSNGKVVETKVLER</sequence>
<gene>
    <name evidence="1" type="ORF">Ahy_B06g082868</name>
</gene>
<evidence type="ECO:0000313" key="1">
    <source>
        <dbReference type="EMBL" id="RYR03686.1"/>
    </source>
</evidence>